<dbReference type="PANTHER" id="PTHR18895:SF74">
    <property type="entry name" value="MTRF1L RELEASE FACTOR GLUTAMINE METHYLTRANSFERASE"/>
    <property type="match status" value="1"/>
</dbReference>
<dbReference type="HAMAP" id="MF_02126">
    <property type="entry name" value="RF_methyltr_PrmC"/>
    <property type="match status" value="1"/>
</dbReference>
<dbReference type="GO" id="GO:0032259">
    <property type="term" value="P:methylation"/>
    <property type="evidence" value="ECO:0007669"/>
    <property type="project" value="UniProtKB-KW"/>
</dbReference>
<dbReference type="InterPro" id="IPR002052">
    <property type="entry name" value="DNA_methylase_N6_adenine_CS"/>
</dbReference>
<evidence type="ECO:0000259" key="7">
    <source>
        <dbReference type="Pfam" id="PF17827"/>
    </source>
</evidence>
<accession>A0A4Y9FW26</accession>
<dbReference type="AlphaFoldDB" id="A0A4Y9FW26"/>
<evidence type="ECO:0000256" key="4">
    <source>
        <dbReference type="ARBA" id="ARBA00048391"/>
    </source>
</evidence>
<dbReference type="NCBIfam" id="TIGR00536">
    <property type="entry name" value="hemK_fam"/>
    <property type="match status" value="1"/>
</dbReference>
<dbReference type="Pfam" id="PF05175">
    <property type="entry name" value="MTS"/>
    <property type="match status" value="1"/>
</dbReference>
<protein>
    <recommendedName>
        <fullName evidence="5">Release factor glutamine methyltransferase</fullName>
        <shortName evidence="5">RF MTase</shortName>
        <ecNumber evidence="5">2.1.1.297</ecNumber>
    </recommendedName>
    <alternativeName>
        <fullName evidence="5">N5-glutamine methyltransferase PrmC</fullName>
    </alternativeName>
    <alternativeName>
        <fullName evidence="5">Protein-(glutamine-N5) MTase PrmC</fullName>
    </alternativeName>
    <alternativeName>
        <fullName evidence="5">Protein-glutamine N-methyltransferase PrmC</fullName>
    </alternativeName>
</protein>
<dbReference type="Pfam" id="PF17827">
    <property type="entry name" value="PrmC_N"/>
    <property type="match status" value="1"/>
</dbReference>
<feature type="binding site" evidence="5">
    <location>
        <position position="171"/>
    </location>
    <ligand>
        <name>S-adenosyl-L-methionine</name>
        <dbReference type="ChEBI" id="CHEBI:59789"/>
    </ligand>
</feature>
<keyword evidence="3 5" id="KW-0949">S-adenosyl-L-methionine</keyword>
<organism evidence="8 9">
    <name type="scientific">Microbacterium paludicola</name>
    <dbReference type="NCBI Taxonomy" id="300019"/>
    <lineage>
        <taxon>Bacteria</taxon>
        <taxon>Bacillati</taxon>
        <taxon>Actinomycetota</taxon>
        <taxon>Actinomycetes</taxon>
        <taxon>Micrococcales</taxon>
        <taxon>Microbacteriaceae</taxon>
        <taxon>Microbacterium</taxon>
    </lineage>
</organism>
<comment type="caution">
    <text evidence="8">The sequence shown here is derived from an EMBL/GenBank/DDBJ whole genome shotgun (WGS) entry which is preliminary data.</text>
</comment>
<dbReference type="GO" id="GO:0102559">
    <property type="term" value="F:peptide chain release factor N(5)-glutamine methyltransferase activity"/>
    <property type="evidence" value="ECO:0007669"/>
    <property type="project" value="UniProtKB-EC"/>
</dbReference>
<evidence type="ECO:0000259" key="6">
    <source>
        <dbReference type="Pfam" id="PF05175"/>
    </source>
</evidence>
<dbReference type="InterPro" id="IPR019874">
    <property type="entry name" value="RF_methyltr_PrmC"/>
</dbReference>
<dbReference type="PANTHER" id="PTHR18895">
    <property type="entry name" value="HEMK METHYLTRANSFERASE"/>
    <property type="match status" value="1"/>
</dbReference>
<dbReference type="InterPro" id="IPR050320">
    <property type="entry name" value="N5-glutamine_MTase"/>
</dbReference>
<proteinExistence type="inferred from homology"/>
<name>A0A4Y9FW26_9MICO</name>
<feature type="binding site" evidence="5">
    <location>
        <begin position="148"/>
        <end position="152"/>
    </location>
    <ligand>
        <name>S-adenosyl-L-methionine</name>
        <dbReference type="ChEBI" id="CHEBI:59789"/>
    </ligand>
</feature>
<dbReference type="InterPro" id="IPR004556">
    <property type="entry name" value="HemK-like"/>
</dbReference>
<evidence type="ECO:0000313" key="9">
    <source>
        <dbReference type="Proteomes" id="UP000298358"/>
    </source>
</evidence>
<dbReference type="SUPFAM" id="SSF53335">
    <property type="entry name" value="S-adenosyl-L-methionine-dependent methyltransferases"/>
    <property type="match status" value="1"/>
</dbReference>
<dbReference type="EMBL" id="SPQB01000025">
    <property type="protein sequence ID" value="TFU32445.1"/>
    <property type="molecule type" value="Genomic_DNA"/>
</dbReference>
<gene>
    <name evidence="5 8" type="primary">prmC</name>
    <name evidence="8" type="ORF">E4U02_10550</name>
</gene>
<dbReference type="Gene3D" id="3.40.50.150">
    <property type="entry name" value="Vaccinia Virus protein VP39"/>
    <property type="match status" value="1"/>
</dbReference>
<reference evidence="8 9" key="1">
    <citation type="submission" date="2019-03" db="EMBL/GenBank/DDBJ databases">
        <title>Diversity of the mouse oral microbiome.</title>
        <authorList>
            <person name="Joseph S."/>
            <person name="Aduse-Opoku J."/>
            <person name="Curtis M."/>
            <person name="Wade W."/>
            <person name="Hashim A."/>
        </authorList>
    </citation>
    <scope>NUCLEOTIDE SEQUENCE [LARGE SCALE GENOMIC DNA]</scope>
    <source>
        <strain evidence="8 9">P1012</strain>
    </source>
</reference>
<comment type="caution">
    <text evidence="5">Lacks conserved residue(s) required for the propagation of feature annotation.</text>
</comment>
<dbReference type="PROSITE" id="PS00092">
    <property type="entry name" value="N6_MTASE"/>
    <property type="match status" value="1"/>
</dbReference>
<sequence>MRRNERPDGDDVTTLHPAGELHGSRALRDVFQVAAGRLADAGVPDPQVDAELLLGHLRGLSRGEVQVGVIRGDELSADEAAAFDDLVARRAAREPLQHITGVAYFRHLELAVGPGVFVPRPETESVAQFAIDALRAAPVPEPIGVDLGTGSGAIALAMATEVPHARIHAAENSPYAFVWTKENARRIGADNLRLVFADLAVAFPELDGTVDVVISNPPYVPDDAIPRDPEVRLHDPHAALYGGPDGLDVVRELSHVGMRLLRPGGLLVIEHGELQGRAIRDLLTAAGWRAAATHPDLTLRDRTTTAIRP</sequence>
<evidence type="ECO:0000256" key="5">
    <source>
        <dbReference type="HAMAP-Rule" id="MF_02126"/>
    </source>
</evidence>
<keyword evidence="9" id="KW-1185">Reference proteome</keyword>
<feature type="binding site" evidence="5">
    <location>
        <begin position="216"/>
        <end position="219"/>
    </location>
    <ligand>
        <name>substrate</name>
    </ligand>
</feature>
<comment type="catalytic activity">
    <reaction evidence="4 5">
        <text>L-glutaminyl-[peptide chain release factor] + S-adenosyl-L-methionine = N(5)-methyl-L-glutaminyl-[peptide chain release factor] + S-adenosyl-L-homocysteine + H(+)</text>
        <dbReference type="Rhea" id="RHEA:42896"/>
        <dbReference type="Rhea" id="RHEA-COMP:10271"/>
        <dbReference type="Rhea" id="RHEA-COMP:10272"/>
        <dbReference type="ChEBI" id="CHEBI:15378"/>
        <dbReference type="ChEBI" id="CHEBI:30011"/>
        <dbReference type="ChEBI" id="CHEBI:57856"/>
        <dbReference type="ChEBI" id="CHEBI:59789"/>
        <dbReference type="ChEBI" id="CHEBI:61891"/>
        <dbReference type="EC" id="2.1.1.297"/>
    </reaction>
</comment>
<dbReference type="InterPro" id="IPR029063">
    <property type="entry name" value="SAM-dependent_MTases_sf"/>
</dbReference>
<dbReference type="NCBIfam" id="TIGR03534">
    <property type="entry name" value="RF_mod_PrmC"/>
    <property type="match status" value="1"/>
</dbReference>
<dbReference type="GO" id="GO:0003676">
    <property type="term" value="F:nucleic acid binding"/>
    <property type="evidence" value="ECO:0007669"/>
    <property type="project" value="InterPro"/>
</dbReference>
<feature type="domain" description="Release factor glutamine methyltransferase N-terminal" evidence="7">
    <location>
        <begin position="30"/>
        <end position="101"/>
    </location>
</feature>
<feature type="binding site" evidence="5">
    <location>
        <position position="216"/>
    </location>
    <ligand>
        <name>S-adenosyl-L-methionine</name>
        <dbReference type="ChEBI" id="CHEBI:59789"/>
    </ligand>
</feature>
<dbReference type="InterPro" id="IPR040758">
    <property type="entry name" value="PrmC_N"/>
</dbReference>
<dbReference type="Gene3D" id="1.10.8.10">
    <property type="entry name" value="DNA helicase RuvA subunit, C-terminal domain"/>
    <property type="match status" value="1"/>
</dbReference>
<evidence type="ECO:0000256" key="1">
    <source>
        <dbReference type="ARBA" id="ARBA00022603"/>
    </source>
</evidence>
<evidence type="ECO:0000313" key="8">
    <source>
        <dbReference type="EMBL" id="TFU32445.1"/>
    </source>
</evidence>
<evidence type="ECO:0000256" key="2">
    <source>
        <dbReference type="ARBA" id="ARBA00022679"/>
    </source>
</evidence>
<dbReference type="OrthoDB" id="9800643at2"/>
<feature type="domain" description="Methyltransferase small" evidence="6">
    <location>
        <begin position="122"/>
        <end position="221"/>
    </location>
</feature>
<dbReference type="InterPro" id="IPR007848">
    <property type="entry name" value="Small_mtfrase_dom"/>
</dbReference>
<evidence type="ECO:0000256" key="3">
    <source>
        <dbReference type="ARBA" id="ARBA00022691"/>
    </source>
</evidence>
<dbReference type="CDD" id="cd02440">
    <property type="entry name" value="AdoMet_MTases"/>
    <property type="match status" value="1"/>
</dbReference>
<keyword evidence="1 5" id="KW-0489">Methyltransferase</keyword>
<comment type="similarity">
    <text evidence="5">Belongs to the protein N5-glutamine methyltransferase family. PrmC subfamily.</text>
</comment>
<dbReference type="EC" id="2.1.1.297" evidence="5"/>
<dbReference type="Proteomes" id="UP000298358">
    <property type="component" value="Unassembled WGS sequence"/>
</dbReference>
<keyword evidence="2 5" id="KW-0808">Transferase</keyword>
<comment type="function">
    <text evidence="5">Methylates the class 1 translation termination release factors RF1/PrfA and RF2/PrfB on the glutamine residue of the universally conserved GGQ motif.</text>
</comment>